<dbReference type="PANTHER" id="PTHR22946">
    <property type="entry name" value="DIENELACTONE HYDROLASE DOMAIN-CONTAINING PROTEIN-RELATED"/>
    <property type="match status" value="1"/>
</dbReference>
<gene>
    <name evidence="3" type="ORF">GCM10009665_14440</name>
</gene>
<dbReference type="RefSeq" id="WP_344440385.1">
    <property type="nucleotide sequence ID" value="NZ_BAAALF010000015.1"/>
</dbReference>
<dbReference type="GO" id="GO:0016787">
    <property type="term" value="F:hydrolase activity"/>
    <property type="evidence" value="ECO:0007669"/>
    <property type="project" value="UniProtKB-KW"/>
</dbReference>
<sequence>MKNLLFPNNTQFWYETLRSMSHIAYGGADFGEVVATGERIVEGDYDSWHDEWLATADRVADEAERALKAGHKVSARDGFLRASNYYRSAEFFLHGHPCDPRHDHAYDRSVVCFRAAAALFTPVIEPVEIPYEGTTLPGYLYRVDTSGTPRPTVIMHSGFDGTAEEMHFGGALAAVERGYTVLAFDGPGQPGPLHRQGLVFRTDWENVITPVIDFAESLPEVDNSRIALLGSSMGGLLAPRAAAFEHRLAACIAVDGVFDLGQVSVRFTPHDREEAERLLRAEHAPELDAALDSVMADNATARWAFNHGMYVMGVDTPRAFGAAYLDYTLADGIAEQIQCPTLVCDAEEDEFFKGQPAQLYEHLTCPKTLMHFTVAEGAGAHCHPGAMRTALARIFDWLDDTLAATSA</sequence>
<dbReference type="PANTHER" id="PTHR22946:SF12">
    <property type="entry name" value="CONIDIAL PIGMENT BIOSYNTHESIS PROTEIN AYG1 (AFU_ORTHOLOGUE AFUA_2G17550)"/>
    <property type="match status" value="1"/>
</dbReference>
<proteinExistence type="inferred from homology"/>
<reference evidence="3 4" key="1">
    <citation type="journal article" date="2019" name="Int. J. Syst. Evol. Microbiol.">
        <title>The Global Catalogue of Microorganisms (GCM) 10K type strain sequencing project: providing services to taxonomists for standard genome sequencing and annotation.</title>
        <authorList>
            <consortium name="The Broad Institute Genomics Platform"/>
            <consortium name="The Broad Institute Genome Sequencing Center for Infectious Disease"/>
            <person name="Wu L."/>
            <person name="Ma J."/>
        </authorList>
    </citation>
    <scope>NUCLEOTIDE SEQUENCE [LARGE SCALE GENOMIC DNA]</scope>
    <source>
        <strain evidence="3 4">JCM 13004</strain>
    </source>
</reference>
<keyword evidence="4" id="KW-1185">Reference proteome</keyword>
<evidence type="ECO:0000256" key="1">
    <source>
        <dbReference type="ARBA" id="ARBA00038115"/>
    </source>
</evidence>
<dbReference type="SUPFAM" id="SSF53474">
    <property type="entry name" value="alpha/beta-Hydrolases"/>
    <property type="match status" value="1"/>
</dbReference>
<dbReference type="InterPro" id="IPR050261">
    <property type="entry name" value="FrsA_esterase"/>
</dbReference>
<keyword evidence="3" id="KW-0378">Hydrolase</keyword>
<evidence type="ECO:0000313" key="3">
    <source>
        <dbReference type="EMBL" id="GAA1225233.1"/>
    </source>
</evidence>
<organism evidence="3 4">
    <name type="scientific">Kitasatospora nipponensis</name>
    <dbReference type="NCBI Taxonomy" id="258049"/>
    <lineage>
        <taxon>Bacteria</taxon>
        <taxon>Bacillati</taxon>
        <taxon>Actinomycetota</taxon>
        <taxon>Actinomycetes</taxon>
        <taxon>Kitasatosporales</taxon>
        <taxon>Streptomycetaceae</taxon>
        <taxon>Kitasatospora</taxon>
    </lineage>
</organism>
<comment type="caution">
    <text evidence="3">The sequence shown here is derived from an EMBL/GenBank/DDBJ whole genome shotgun (WGS) entry which is preliminary data.</text>
</comment>
<name>A0ABN1VVX8_9ACTN</name>
<dbReference type="Pfam" id="PF12697">
    <property type="entry name" value="Abhydrolase_6"/>
    <property type="match status" value="1"/>
</dbReference>
<evidence type="ECO:0000259" key="2">
    <source>
        <dbReference type="Pfam" id="PF12697"/>
    </source>
</evidence>
<dbReference type="EMBL" id="BAAALF010000015">
    <property type="protein sequence ID" value="GAA1225233.1"/>
    <property type="molecule type" value="Genomic_DNA"/>
</dbReference>
<evidence type="ECO:0000313" key="4">
    <source>
        <dbReference type="Proteomes" id="UP001500037"/>
    </source>
</evidence>
<accession>A0ABN1VVX8</accession>
<dbReference type="InterPro" id="IPR029058">
    <property type="entry name" value="AB_hydrolase_fold"/>
</dbReference>
<dbReference type="Gene3D" id="3.40.50.1820">
    <property type="entry name" value="alpha/beta hydrolase"/>
    <property type="match status" value="1"/>
</dbReference>
<dbReference type="InterPro" id="IPR000073">
    <property type="entry name" value="AB_hydrolase_1"/>
</dbReference>
<dbReference type="Proteomes" id="UP001500037">
    <property type="component" value="Unassembled WGS sequence"/>
</dbReference>
<comment type="similarity">
    <text evidence="1">Belongs to the AB hydrolase superfamily. FUS2 hydrolase family.</text>
</comment>
<dbReference type="Gene3D" id="1.20.1440.110">
    <property type="entry name" value="acylaminoacyl peptidase"/>
    <property type="match status" value="1"/>
</dbReference>
<protein>
    <submittedName>
        <fullName evidence="3">Alpha/beta fold hydrolase</fullName>
    </submittedName>
</protein>
<feature type="domain" description="AB hydrolase-1" evidence="2">
    <location>
        <begin position="158"/>
        <end position="385"/>
    </location>
</feature>